<proteinExistence type="predicted"/>
<dbReference type="InterPro" id="IPR019700">
    <property type="entry name" value="Sigma-G_inhibitor_Gin"/>
</dbReference>
<keyword evidence="2" id="KW-1185">Reference proteome</keyword>
<evidence type="ECO:0000313" key="2">
    <source>
        <dbReference type="Proteomes" id="UP001597497"/>
    </source>
</evidence>
<dbReference type="Proteomes" id="UP001597497">
    <property type="component" value="Unassembled WGS sequence"/>
</dbReference>
<accession>A0ABW5R924</accession>
<protein>
    <submittedName>
        <fullName evidence="1">Sigma factor G inhibitor Gin</fullName>
    </submittedName>
</protein>
<reference evidence="2" key="1">
    <citation type="journal article" date="2019" name="Int. J. Syst. Evol. Microbiol.">
        <title>The Global Catalogue of Microorganisms (GCM) 10K type strain sequencing project: providing services to taxonomists for standard genome sequencing and annotation.</title>
        <authorList>
            <consortium name="The Broad Institute Genomics Platform"/>
            <consortium name="The Broad Institute Genome Sequencing Center for Infectious Disease"/>
            <person name="Wu L."/>
            <person name="Ma J."/>
        </authorList>
    </citation>
    <scope>NUCLEOTIDE SEQUENCE [LARGE SCALE GENOMIC DNA]</scope>
    <source>
        <strain evidence="2">KCTC 33676</strain>
    </source>
</reference>
<gene>
    <name evidence="1" type="ORF">ACFSUC_08110</name>
</gene>
<dbReference type="RefSeq" id="WP_379929038.1">
    <property type="nucleotide sequence ID" value="NZ_JBHUMM010000012.1"/>
</dbReference>
<organism evidence="1 2">
    <name type="scientific">Marinicrinis sediminis</name>
    <dbReference type="NCBI Taxonomy" id="1652465"/>
    <lineage>
        <taxon>Bacteria</taxon>
        <taxon>Bacillati</taxon>
        <taxon>Bacillota</taxon>
        <taxon>Bacilli</taxon>
        <taxon>Bacillales</taxon>
        <taxon>Paenibacillaceae</taxon>
    </lineage>
</organism>
<dbReference type="EMBL" id="JBHUMM010000012">
    <property type="protein sequence ID" value="MFD2671567.1"/>
    <property type="molecule type" value="Genomic_DNA"/>
</dbReference>
<sequence>MKAEHRETCIICEQSKAEGINIYASFICADCEEEIVGTDVQDVKYPFFIRQLKNIWLKQDA</sequence>
<comment type="caution">
    <text evidence="1">The sequence shown here is derived from an EMBL/GenBank/DDBJ whole genome shotgun (WGS) entry which is preliminary data.</text>
</comment>
<dbReference type="Pfam" id="PF10764">
    <property type="entry name" value="Gin"/>
    <property type="match status" value="1"/>
</dbReference>
<name>A0ABW5R924_9BACL</name>
<evidence type="ECO:0000313" key="1">
    <source>
        <dbReference type="EMBL" id="MFD2671567.1"/>
    </source>
</evidence>